<dbReference type="InterPro" id="IPR010998">
    <property type="entry name" value="Integrase_recombinase_N"/>
</dbReference>
<feature type="active site" description="O-(3'-phospho-DNA)-tyrosine intermediate" evidence="11">
    <location>
        <position position="277"/>
    </location>
</feature>
<evidence type="ECO:0000256" key="11">
    <source>
        <dbReference type="HAMAP-Rule" id="MF_01808"/>
    </source>
</evidence>
<evidence type="ECO:0000259" key="13">
    <source>
        <dbReference type="PROSITE" id="PS51900"/>
    </source>
</evidence>
<reference evidence="14 15" key="1">
    <citation type="submission" date="2024-09" db="EMBL/GenBank/DDBJ databases">
        <authorList>
            <person name="Sun Q."/>
            <person name="Mori K."/>
        </authorList>
    </citation>
    <scope>NUCLEOTIDE SEQUENCE [LARGE SCALE GENOMIC DNA]</scope>
    <source>
        <strain evidence="14 15">ATCC 51285</strain>
    </source>
</reference>
<evidence type="ECO:0000256" key="5">
    <source>
        <dbReference type="ARBA" id="ARBA00022618"/>
    </source>
</evidence>
<feature type="active site" evidence="11">
    <location>
        <position position="242"/>
    </location>
</feature>
<feature type="active site" evidence="11">
    <location>
        <position position="245"/>
    </location>
</feature>
<evidence type="ECO:0000256" key="7">
    <source>
        <dbReference type="ARBA" id="ARBA00022908"/>
    </source>
</evidence>
<comment type="subcellular location">
    <subcellularLocation>
        <location evidence="1 11">Cytoplasm</location>
    </subcellularLocation>
</comment>
<sequence length="302" mass="35059">MSACNSTPEHWLSAYLQWLQFERGYAAHTRTAYQRDLQHLVNWCNEKELSWDQLKAADIRACLRQFKDLNPRSQRRYLASWRGFFRFLQQQGWLSHNPAQGIQGPKLDQPLPKVWGVDQLQQLLDSPAQEPVQIRDKAMLELLYSSGLRVNELAQLDVSDLDLSQGMVLVRQGKRDKQRLVPVGSKAKVALQAWLQQRLMWQPEPQGPLFISQQGRRLQVRSIQQRVAHWAKRVSGEHLHPHQLRHSFASHVLESSGDLRGVQELLGHADIRTTQIYTHLDFQHLAQVYDQAHPRARKKSES</sequence>
<dbReference type="InterPro" id="IPR044068">
    <property type="entry name" value="CB"/>
</dbReference>
<dbReference type="Pfam" id="PF00589">
    <property type="entry name" value="Phage_integrase"/>
    <property type="match status" value="1"/>
</dbReference>
<dbReference type="Proteomes" id="UP001589628">
    <property type="component" value="Unassembled WGS sequence"/>
</dbReference>
<dbReference type="InterPro" id="IPR023009">
    <property type="entry name" value="Tyrosine_recombinase_XerC/XerD"/>
</dbReference>
<dbReference type="InterPro" id="IPR050090">
    <property type="entry name" value="Tyrosine_recombinase_XerCD"/>
</dbReference>
<feature type="active site" evidence="11">
    <location>
        <position position="268"/>
    </location>
</feature>
<feature type="domain" description="Core-binding (CB)" evidence="13">
    <location>
        <begin position="6"/>
        <end position="89"/>
    </location>
</feature>
<dbReference type="PROSITE" id="PS51900">
    <property type="entry name" value="CB"/>
    <property type="match status" value="1"/>
</dbReference>
<dbReference type="InterPro" id="IPR013762">
    <property type="entry name" value="Integrase-like_cat_sf"/>
</dbReference>
<feature type="active site" evidence="11">
    <location>
        <position position="174"/>
    </location>
</feature>
<keyword evidence="5 11" id="KW-0132">Cell division</keyword>
<keyword evidence="10 11" id="KW-0131">Cell cycle</keyword>
<dbReference type="EMBL" id="JBHLZN010000008">
    <property type="protein sequence ID" value="MFB9888003.1"/>
    <property type="molecule type" value="Genomic_DNA"/>
</dbReference>
<gene>
    <name evidence="11 14" type="primary">xerC</name>
    <name evidence="14" type="ORF">ACFFLH_16425</name>
</gene>
<keyword evidence="9 11" id="KW-0233">DNA recombination</keyword>
<dbReference type="HAMAP" id="MF_01808">
    <property type="entry name" value="Recomb_XerC_XerD"/>
    <property type="match status" value="1"/>
</dbReference>
<dbReference type="Gene3D" id="1.10.443.10">
    <property type="entry name" value="Intergrase catalytic core"/>
    <property type="match status" value="1"/>
</dbReference>
<evidence type="ECO:0000313" key="15">
    <source>
        <dbReference type="Proteomes" id="UP001589628"/>
    </source>
</evidence>
<proteinExistence type="inferred from homology"/>
<dbReference type="InterPro" id="IPR011010">
    <property type="entry name" value="DNA_brk_join_enz"/>
</dbReference>
<feature type="active site" evidence="11">
    <location>
        <position position="149"/>
    </location>
</feature>
<evidence type="ECO:0000256" key="10">
    <source>
        <dbReference type="ARBA" id="ARBA00023306"/>
    </source>
</evidence>
<accession>A0ABV5ZFD3</accession>
<name>A0ABV5ZFD3_9GAMM</name>
<protein>
    <recommendedName>
        <fullName evidence="3 11">Tyrosine recombinase XerC</fullName>
    </recommendedName>
</protein>
<evidence type="ECO:0000256" key="8">
    <source>
        <dbReference type="ARBA" id="ARBA00023125"/>
    </source>
</evidence>
<keyword evidence="7 11" id="KW-0229">DNA integration</keyword>
<evidence type="ECO:0000256" key="6">
    <source>
        <dbReference type="ARBA" id="ARBA00022829"/>
    </source>
</evidence>
<dbReference type="InterPro" id="IPR004107">
    <property type="entry name" value="Integrase_SAM-like_N"/>
</dbReference>
<evidence type="ECO:0000256" key="4">
    <source>
        <dbReference type="ARBA" id="ARBA00022490"/>
    </source>
</evidence>
<comment type="similarity">
    <text evidence="2 11">Belongs to the 'phage' integrase family. XerC subfamily.</text>
</comment>
<evidence type="ECO:0000259" key="12">
    <source>
        <dbReference type="PROSITE" id="PS51898"/>
    </source>
</evidence>
<organism evidence="14 15">
    <name type="scientific">Balneatrix alpica</name>
    <dbReference type="NCBI Taxonomy" id="75684"/>
    <lineage>
        <taxon>Bacteria</taxon>
        <taxon>Pseudomonadati</taxon>
        <taxon>Pseudomonadota</taxon>
        <taxon>Gammaproteobacteria</taxon>
        <taxon>Oceanospirillales</taxon>
        <taxon>Balneatrichaceae</taxon>
        <taxon>Balneatrix</taxon>
    </lineage>
</organism>
<keyword evidence="6 11" id="KW-0159">Chromosome partition</keyword>
<dbReference type="Gene3D" id="1.10.150.130">
    <property type="match status" value="1"/>
</dbReference>
<comment type="caution">
    <text evidence="14">The sequence shown here is derived from an EMBL/GenBank/DDBJ whole genome shotgun (WGS) entry which is preliminary data.</text>
</comment>
<dbReference type="InterPro" id="IPR002104">
    <property type="entry name" value="Integrase_catalytic"/>
</dbReference>
<keyword evidence="15" id="KW-1185">Reference proteome</keyword>
<comment type="function">
    <text evidence="11">Site-specific tyrosine recombinase, which acts by catalyzing the cutting and rejoining of the recombining DNA molecules. The XerC-XerD complex is essential to convert dimers of the bacterial chromosome into monomers to permit their segregation at cell division. It also contributes to the segregational stability of plasmids.</text>
</comment>
<dbReference type="NCBIfam" id="NF001399">
    <property type="entry name" value="PRK00283.1"/>
    <property type="match status" value="1"/>
</dbReference>
<evidence type="ECO:0000313" key="14">
    <source>
        <dbReference type="EMBL" id="MFB9888003.1"/>
    </source>
</evidence>
<dbReference type="CDD" id="cd00798">
    <property type="entry name" value="INT_XerDC_C"/>
    <property type="match status" value="1"/>
</dbReference>
<evidence type="ECO:0000256" key="3">
    <source>
        <dbReference type="ARBA" id="ARBA00015804"/>
    </source>
</evidence>
<dbReference type="InterPro" id="IPR011931">
    <property type="entry name" value="Recomb_XerC"/>
</dbReference>
<dbReference type="RefSeq" id="WP_027312934.1">
    <property type="nucleotide sequence ID" value="NZ_JBHLZN010000008.1"/>
</dbReference>
<comment type="subunit">
    <text evidence="11">Forms a cyclic heterotetrameric complex composed of two molecules of XerC and two molecules of XerD.</text>
</comment>
<dbReference type="SUPFAM" id="SSF56349">
    <property type="entry name" value="DNA breaking-rejoining enzymes"/>
    <property type="match status" value="1"/>
</dbReference>
<dbReference type="PANTHER" id="PTHR30349:SF81">
    <property type="entry name" value="TYROSINE RECOMBINASE XERC"/>
    <property type="match status" value="1"/>
</dbReference>
<keyword evidence="4 11" id="KW-0963">Cytoplasm</keyword>
<dbReference type="NCBIfam" id="TIGR02224">
    <property type="entry name" value="recomb_XerC"/>
    <property type="match status" value="1"/>
</dbReference>
<keyword evidence="8 11" id="KW-0238">DNA-binding</keyword>
<evidence type="ECO:0000256" key="2">
    <source>
        <dbReference type="ARBA" id="ARBA00006657"/>
    </source>
</evidence>
<evidence type="ECO:0000256" key="9">
    <source>
        <dbReference type="ARBA" id="ARBA00023172"/>
    </source>
</evidence>
<dbReference type="PROSITE" id="PS51898">
    <property type="entry name" value="TYR_RECOMBINASE"/>
    <property type="match status" value="1"/>
</dbReference>
<feature type="domain" description="Tyr recombinase" evidence="12">
    <location>
        <begin position="110"/>
        <end position="290"/>
    </location>
</feature>
<evidence type="ECO:0000256" key="1">
    <source>
        <dbReference type="ARBA" id="ARBA00004496"/>
    </source>
</evidence>
<dbReference type="Pfam" id="PF02899">
    <property type="entry name" value="Phage_int_SAM_1"/>
    <property type="match status" value="1"/>
</dbReference>
<dbReference type="PANTHER" id="PTHR30349">
    <property type="entry name" value="PHAGE INTEGRASE-RELATED"/>
    <property type="match status" value="1"/>
</dbReference>